<dbReference type="EMBL" id="NPOA01000001">
    <property type="protein sequence ID" value="PAV31172.1"/>
    <property type="molecule type" value="Genomic_DNA"/>
</dbReference>
<dbReference type="Proteomes" id="UP000218887">
    <property type="component" value="Unassembled WGS sequence"/>
</dbReference>
<gene>
    <name evidence="1" type="ORF">CIL05_00485</name>
</gene>
<proteinExistence type="predicted"/>
<comment type="caution">
    <text evidence="1">The sequence shown here is derived from an EMBL/GenBank/DDBJ whole genome shotgun (WGS) entry which is preliminary data.</text>
</comment>
<protein>
    <submittedName>
        <fullName evidence="1">Uncharacterized protein</fullName>
    </submittedName>
</protein>
<keyword evidence="2" id="KW-1185">Reference proteome</keyword>
<organism evidence="1 2">
    <name type="scientific">Virgibacillus profundi</name>
    <dbReference type="NCBI Taxonomy" id="2024555"/>
    <lineage>
        <taxon>Bacteria</taxon>
        <taxon>Bacillati</taxon>
        <taxon>Bacillota</taxon>
        <taxon>Bacilli</taxon>
        <taxon>Bacillales</taxon>
        <taxon>Bacillaceae</taxon>
        <taxon>Virgibacillus</taxon>
    </lineage>
</organism>
<evidence type="ECO:0000313" key="1">
    <source>
        <dbReference type="EMBL" id="PAV31172.1"/>
    </source>
</evidence>
<name>A0A2A2II01_9BACI</name>
<evidence type="ECO:0000313" key="2">
    <source>
        <dbReference type="Proteomes" id="UP000218887"/>
    </source>
</evidence>
<sequence length="63" mass="7688">MKDNLPVAVLQLNYFSQYIYLIEELQHKLKRNLTDREQNFIKWMAAEQCKSNRSIRANQRFIK</sequence>
<reference evidence="1 2" key="1">
    <citation type="submission" date="2017-08" db="EMBL/GenBank/DDBJ databases">
        <title>Virgibacillus indicus sp. nov. and Virgibacillus profoundi sp. nov, two moderately halophilic bacteria isolated from marine sediment by using the Microfluidic Streak Plate.</title>
        <authorList>
            <person name="Xu B."/>
            <person name="Hu B."/>
            <person name="Wang J."/>
            <person name="Zhu Y."/>
            <person name="Huang L."/>
            <person name="Du W."/>
            <person name="Huang Y."/>
        </authorList>
    </citation>
    <scope>NUCLEOTIDE SEQUENCE [LARGE SCALE GENOMIC DNA]</scope>
    <source>
        <strain evidence="1 2">IO3-P3-H5</strain>
    </source>
</reference>
<accession>A0A2A2II01</accession>
<dbReference type="AlphaFoldDB" id="A0A2A2II01"/>